<comment type="caution">
    <text evidence="1">The sequence shown here is derived from an EMBL/GenBank/DDBJ whole genome shotgun (WGS) entry which is preliminary data.</text>
</comment>
<dbReference type="Proteomes" id="UP000278085">
    <property type="component" value="Unassembled WGS sequence"/>
</dbReference>
<dbReference type="InterPro" id="IPR011989">
    <property type="entry name" value="ARM-like"/>
</dbReference>
<organism evidence="1 2">
    <name type="scientific">Massilia atriviolacea</name>
    <dbReference type="NCBI Taxonomy" id="2495579"/>
    <lineage>
        <taxon>Bacteria</taxon>
        <taxon>Pseudomonadati</taxon>
        <taxon>Pseudomonadota</taxon>
        <taxon>Betaproteobacteria</taxon>
        <taxon>Burkholderiales</taxon>
        <taxon>Oxalobacteraceae</taxon>
        <taxon>Telluria group</taxon>
        <taxon>Massilia</taxon>
    </lineage>
</organism>
<protein>
    <recommendedName>
        <fullName evidence="3">HEAT repeat domain-containing protein</fullName>
    </recommendedName>
</protein>
<dbReference type="OrthoDB" id="8089803at2"/>
<name>A0A430HNE9_9BURK</name>
<evidence type="ECO:0000313" key="2">
    <source>
        <dbReference type="Proteomes" id="UP000278085"/>
    </source>
</evidence>
<evidence type="ECO:0000313" key="1">
    <source>
        <dbReference type="EMBL" id="RSZ59021.1"/>
    </source>
</evidence>
<dbReference type="AlphaFoldDB" id="A0A430HNE9"/>
<reference evidence="1 2" key="1">
    <citation type="submission" date="2018-12" db="EMBL/GenBank/DDBJ databases">
        <authorList>
            <person name="Yang E."/>
        </authorList>
    </citation>
    <scope>NUCLEOTIDE SEQUENCE [LARGE SCALE GENOMIC DNA]</scope>
    <source>
        <strain evidence="1 2">SOD</strain>
    </source>
</reference>
<dbReference type="EMBL" id="RXLQ01000005">
    <property type="protein sequence ID" value="RSZ59021.1"/>
    <property type="molecule type" value="Genomic_DNA"/>
</dbReference>
<keyword evidence="2" id="KW-1185">Reference proteome</keyword>
<proteinExistence type="predicted"/>
<sequence length="474" mass="51745">MSSTFEFPIITPLIVRHASDSSFYWTQLEKSLASVTFDFNRVSHFNRLLDAHLDGLFLAKKASWPIAFKALERWKKGGEAFSAAYCAIQNEAPDELDQVLRIITQRPEDLIRGVVSAFTRAPQESVLPIIKLWSGMRMGAVAQVVALRAANLIGNRGISALDSPLENYFASASPYVRAAACRLAANFCDGKTHVNNPSQAARKTGEASGMHLRESHDGLSTLLQQAIMDSDLCVRAEASIALSKHGDRQRSLPILRECIVALDLTYSEASGWNRMQMARRLKRWTRELAWLSPTGALASGKLLSVLSPRTALTFALCQGDLGNTAFVVAQMTNPTVDRYAGWVWQALTGIDLAASGWVLEDSSSSAAEVGARVTEGTHDAENGLPKPDHAAVSAYEIAKARYAGQGKRVLLGSELSFERAVALLETGPQAVRILAAQVVNETQSVVRFSVRATAREQRISMERIRSFIAEKVSA</sequence>
<gene>
    <name evidence="1" type="ORF">EJB06_11875</name>
</gene>
<dbReference type="RefSeq" id="WP_126074225.1">
    <property type="nucleotide sequence ID" value="NZ_CP051166.1"/>
</dbReference>
<evidence type="ECO:0008006" key="3">
    <source>
        <dbReference type="Google" id="ProtNLM"/>
    </source>
</evidence>
<dbReference type="SUPFAM" id="SSF48371">
    <property type="entry name" value="ARM repeat"/>
    <property type="match status" value="1"/>
</dbReference>
<dbReference type="InterPro" id="IPR016024">
    <property type="entry name" value="ARM-type_fold"/>
</dbReference>
<dbReference type="Gene3D" id="1.25.10.10">
    <property type="entry name" value="Leucine-rich Repeat Variant"/>
    <property type="match status" value="1"/>
</dbReference>
<accession>A0A430HNE9</accession>